<sequence length="163" mass="16932">MSDTETPETTPETSQAAAQAKAPENPHAAPVRQLARSMTRASLLFTPPFILVCIVLFTVLNGLHGFLGALVGGVLAMVASLSTLGMMKVSAGQDPSLVMLIALGGYAAKVILLFLALTLLKGVTVLHPLSLGITMIVAILVAAAVEFATFRKARIPTIIPASN</sequence>
<feature type="transmembrane region" description="Helical" evidence="2">
    <location>
        <begin position="97"/>
        <end position="119"/>
    </location>
</feature>
<feature type="region of interest" description="Disordered" evidence="1">
    <location>
        <begin position="1"/>
        <end position="26"/>
    </location>
</feature>
<keyword evidence="4" id="KW-1185">Reference proteome</keyword>
<protein>
    <recommendedName>
        <fullName evidence="5">ATP synthase protein I</fullName>
    </recommendedName>
</protein>
<feature type="transmembrane region" description="Helical" evidence="2">
    <location>
        <begin position="41"/>
        <end position="60"/>
    </location>
</feature>
<feature type="transmembrane region" description="Helical" evidence="2">
    <location>
        <begin position="125"/>
        <end position="145"/>
    </location>
</feature>
<evidence type="ECO:0008006" key="5">
    <source>
        <dbReference type="Google" id="ProtNLM"/>
    </source>
</evidence>
<proteinExistence type="predicted"/>
<evidence type="ECO:0000256" key="1">
    <source>
        <dbReference type="SAM" id="MobiDB-lite"/>
    </source>
</evidence>
<reference evidence="4" key="1">
    <citation type="journal article" date="2019" name="Int. J. Syst. Evol. Microbiol.">
        <title>The Global Catalogue of Microorganisms (GCM) 10K type strain sequencing project: providing services to taxonomists for standard genome sequencing and annotation.</title>
        <authorList>
            <consortium name="The Broad Institute Genomics Platform"/>
            <consortium name="The Broad Institute Genome Sequencing Center for Infectious Disease"/>
            <person name="Wu L."/>
            <person name="Ma J."/>
        </authorList>
    </citation>
    <scope>NUCLEOTIDE SEQUENCE [LARGE SCALE GENOMIC DNA]</scope>
    <source>
        <strain evidence="4">CGMCC 4.7682</strain>
    </source>
</reference>
<accession>A0ABV7Q8D9</accession>
<gene>
    <name evidence="3" type="ORF">ACFORO_05035</name>
</gene>
<evidence type="ECO:0000313" key="3">
    <source>
        <dbReference type="EMBL" id="MFC3509521.1"/>
    </source>
</evidence>
<keyword evidence="2" id="KW-1133">Transmembrane helix</keyword>
<keyword evidence="2" id="KW-0472">Membrane</keyword>
<evidence type="ECO:0000256" key="2">
    <source>
        <dbReference type="SAM" id="Phobius"/>
    </source>
</evidence>
<name>A0ABV7Q8D9_9PSEU</name>
<feature type="transmembrane region" description="Helical" evidence="2">
    <location>
        <begin position="66"/>
        <end position="85"/>
    </location>
</feature>
<dbReference type="Proteomes" id="UP001595764">
    <property type="component" value="Unassembled WGS sequence"/>
</dbReference>
<comment type="caution">
    <text evidence="3">The sequence shown here is derived from an EMBL/GenBank/DDBJ whole genome shotgun (WGS) entry which is preliminary data.</text>
</comment>
<dbReference type="RefSeq" id="WP_370934641.1">
    <property type="nucleotide sequence ID" value="NZ_JBHMAY010000035.1"/>
</dbReference>
<dbReference type="EMBL" id="JBHRWI010000005">
    <property type="protein sequence ID" value="MFC3509521.1"/>
    <property type="molecule type" value="Genomic_DNA"/>
</dbReference>
<keyword evidence="2" id="KW-0812">Transmembrane</keyword>
<evidence type="ECO:0000313" key="4">
    <source>
        <dbReference type="Proteomes" id="UP001595764"/>
    </source>
</evidence>
<organism evidence="3 4">
    <name type="scientific">Amycolatopsis halotolerans</name>
    <dbReference type="NCBI Taxonomy" id="330083"/>
    <lineage>
        <taxon>Bacteria</taxon>
        <taxon>Bacillati</taxon>
        <taxon>Actinomycetota</taxon>
        <taxon>Actinomycetes</taxon>
        <taxon>Pseudonocardiales</taxon>
        <taxon>Pseudonocardiaceae</taxon>
        <taxon>Amycolatopsis</taxon>
    </lineage>
</organism>